<reference evidence="1 2" key="1">
    <citation type="journal article" date="2021" name="Hortic Res">
        <title>High-quality reference genome and annotation aids understanding of berry development for evergreen blueberry (Vaccinium darrowii).</title>
        <authorList>
            <person name="Yu J."/>
            <person name="Hulse-Kemp A.M."/>
            <person name="Babiker E."/>
            <person name="Staton M."/>
        </authorList>
    </citation>
    <scope>NUCLEOTIDE SEQUENCE [LARGE SCALE GENOMIC DNA]</scope>
    <source>
        <strain evidence="2">cv. NJ 8807/NJ 8810</strain>
        <tissue evidence="1">Young leaf</tissue>
    </source>
</reference>
<accession>A0ACB7XMB5</accession>
<gene>
    <name evidence="1" type="ORF">Vadar_001067</name>
</gene>
<proteinExistence type="predicted"/>
<keyword evidence="2" id="KW-1185">Reference proteome</keyword>
<sequence>MPLILAPGVTHRVWMGPSVPSRDGARLTLSSTLNQPEITTEPRVTCTTFKDLFSSLKGSAKDGWVKQVHSKSNTTTVMEQHIAKVSDKMNTFSATFVTRVAIPSFLGLVSNPPGIVNAAAKVTVAMSVATKMMVFINGLKSASTAQPYLLVYYPPPMKDRFYYLLPQHFELEDDYCSGLYHSPQQEPYRLV</sequence>
<name>A0ACB7XMB5_9ERIC</name>
<dbReference type="Proteomes" id="UP000828048">
    <property type="component" value="Chromosome 1"/>
</dbReference>
<comment type="caution">
    <text evidence="1">The sequence shown here is derived from an EMBL/GenBank/DDBJ whole genome shotgun (WGS) entry which is preliminary data.</text>
</comment>
<protein>
    <submittedName>
        <fullName evidence="1">Uncharacterized protein</fullName>
    </submittedName>
</protein>
<dbReference type="EMBL" id="CM037151">
    <property type="protein sequence ID" value="KAH7842063.1"/>
    <property type="molecule type" value="Genomic_DNA"/>
</dbReference>
<evidence type="ECO:0000313" key="2">
    <source>
        <dbReference type="Proteomes" id="UP000828048"/>
    </source>
</evidence>
<organism evidence="1 2">
    <name type="scientific">Vaccinium darrowii</name>
    <dbReference type="NCBI Taxonomy" id="229202"/>
    <lineage>
        <taxon>Eukaryota</taxon>
        <taxon>Viridiplantae</taxon>
        <taxon>Streptophyta</taxon>
        <taxon>Embryophyta</taxon>
        <taxon>Tracheophyta</taxon>
        <taxon>Spermatophyta</taxon>
        <taxon>Magnoliopsida</taxon>
        <taxon>eudicotyledons</taxon>
        <taxon>Gunneridae</taxon>
        <taxon>Pentapetalae</taxon>
        <taxon>asterids</taxon>
        <taxon>Ericales</taxon>
        <taxon>Ericaceae</taxon>
        <taxon>Vaccinioideae</taxon>
        <taxon>Vaccinieae</taxon>
        <taxon>Vaccinium</taxon>
    </lineage>
</organism>
<evidence type="ECO:0000313" key="1">
    <source>
        <dbReference type="EMBL" id="KAH7842063.1"/>
    </source>
</evidence>